<dbReference type="InterPro" id="IPR016071">
    <property type="entry name" value="Staphylococal_nuclease_OB-fold"/>
</dbReference>
<comment type="caution">
    <text evidence="4">The sequence shown here is derived from an EMBL/GenBank/DDBJ whole genome shotgun (WGS) entry which is preliminary data.</text>
</comment>
<dbReference type="Pfam" id="PF00565">
    <property type="entry name" value="SNase"/>
    <property type="match status" value="1"/>
</dbReference>
<accession>W9GQR1</accession>
<reference evidence="4 5" key="1">
    <citation type="submission" date="2013-08" db="EMBL/GenBank/DDBJ databases">
        <title>The genome sequence of Skermanella stibiiresistens.</title>
        <authorList>
            <person name="Zhu W."/>
            <person name="Wang G."/>
        </authorList>
    </citation>
    <scope>NUCLEOTIDE SEQUENCE [LARGE SCALE GENOMIC DNA]</scope>
    <source>
        <strain evidence="4 5">SB22</strain>
    </source>
</reference>
<organism evidence="4 5">
    <name type="scientific">Skermanella stibiiresistens SB22</name>
    <dbReference type="NCBI Taxonomy" id="1385369"/>
    <lineage>
        <taxon>Bacteria</taxon>
        <taxon>Pseudomonadati</taxon>
        <taxon>Pseudomonadota</taxon>
        <taxon>Alphaproteobacteria</taxon>
        <taxon>Rhodospirillales</taxon>
        <taxon>Azospirillaceae</taxon>
        <taxon>Skermanella</taxon>
    </lineage>
</organism>
<sequence length="227" mass="23692">MLAVAWMLALGHGGALAADPASGSGEPPVHVIDGDTVEVSGIVHQLGGIDAPELGQRCLNKSTLYECGHEAAFALRKMLGFMPVSCNPPSRDQGGGEVQCVGRAGNLALLLVQQGMAVAKPGASPEYSEAQRVAKDSRLGIWRGDFVSPERWRAGERLDAERQAPAHCPVKAFVQDGVKVYIVPTDPGYGEVSAEPATGERRFCGDEQAAAAGYEHAGSHGPKPGSP</sequence>
<name>W9GQR1_9PROT</name>
<protein>
    <recommendedName>
        <fullName evidence="3">TNase-like domain-containing protein</fullName>
    </recommendedName>
</protein>
<dbReference type="STRING" id="1385369.N825_29265"/>
<evidence type="ECO:0000256" key="1">
    <source>
        <dbReference type="SAM" id="MobiDB-lite"/>
    </source>
</evidence>
<dbReference type="SMART" id="SM00318">
    <property type="entry name" value="SNc"/>
    <property type="match status" value="1"/>
</dbReference>
<feature type="region of interest" description="Disordered" evidence="1">
    <location>
        <begin position="191"/>
        <end position="227"/>
    </location>
</feature>
<feature type="chain" id="PRO_5004923119" description="TNase-like domain-containing protein" evidence="2">
    <location>
        <begin position="18"/>
        <end position="227"/>
    </location>
</feature>
<dbReference type="Proteomes" id="UP000019486">
    <property type="component" value="Unassembled WGS sequence"/>
</dbReference>
<gene>
    <name evidence="4" type="ORF">N825_29265</name>
</gene>
<feature type="domain" description="TNase-like" evidence="3">
    <location>
        <begin position="30"/>
        <end position="144"/>
    </location>
</feature>
<dbReference type="EMBL" id="AVFL01000049">
    <property type="protein sequence ID" value="EWY36215.1"/>
    <property type="molecule type" value="Genomic_DNA"/>
</dbReference>
<dbReference type="SUPFAM" id="SSF50199">
    <property type="entry name" value="Staphylococcal nuclease"/>
    <property type="match status" value="1"/>
</dbReference>
<feature type="signal peptide" evidence="2">
    <location>
        <begin position="1"/>
        <end position="17"/>
    </location>
</feature>
<dbReference type="Gene3D" id="2.40.50.90">
    <property type="match status" value="1"/>
</dbReference>
<evidence type="ECO:0000313" key="4">
    <source>
        <dbReference type="EMBL" id="EWY36215.1"/>
    </source>
</evidence>
<evidence type="ECO:0000256" key="2">
    <source>
        <dbReference type="SAM" id="SignalP"/>
    </source>
</evidence>
<keyword evidence="2" id="KW-0732">Signal</keyword>
<dbReference type="InterPro" id="IPR035437">
    <property type="entry name" value="SNase_OB-fold_sf"/>
</dbReference>
<keyword evidence="5" id="KW-1185">Reference proteome</keyword>
<evidence type="ECO:0000259" key="3">
    <source>
        <dbReference type="PROSITE" id="PS50830"/>
    </source>
</evidence>
<proteinExistence type="predicted"/>
<dbReference type="PROSITE" id="PS50830">
    <property type="entry name" value="TNASE_3"/>
    <property type="match status" value="1"/>
</dbReference>
<dbReference type="AlphaFoldDB" id="W9GQR1"/>
<evidence type="ECO:0000313" key="5">
    <source>
        <dbReference type="Proteomes" id="UP000019486"/>
    </source>
</evidence>